<keyword evidence="2" id="KW-0539">Nucleus</keyword>
<name>A0A3Q3GGG6_9LABR</name>
<reference evidence="4" key="1">
    <citation type="submission" date="2025-08" db="UniProtKB">
        <authorList>
            <consortium name="Ensembl"/>
        </authorList>
    </citation>
    <scope>IDENTIFICATION</scope>
</reference>
<dbReference type="GO" id="GO:0005634">
    <property type="term" value="C:nucleus"/>
    <property type="evidence" value="ECO:0007669"/>
    <property type="project" value="UniProtKB-SubCell"/>
</dbReference>
<dbReference type="InParanoid" id="A0A3Q3GGG6"/>
<dbReference type="GeneTree" id="ENSGT00940000154902"/>
<dbReference type="Ensembl" id="ENSLBET00000033765.1">
    <property type="protein sequence ID" value="ENSLBEP00000032321.1"/>
    <property type="gene ID" value="ENSLBEG00000024364.1"/>
</dbReference>
<protein>
    <submittedName>
        <fullName evidence="4">Uncharacterized protein</fullName>
    </submittedName>
</protein>
<evidence type="ECO:0000256" key="3">
    <source>
        <dbReference type="SAM" id="MobiDB-lite"/>
    </source>
</evidence>
<dbReference type="Proteomes" id="UP000261660">
    <property type="component" value="Unplaced"/>
</dbReference>
<feature type="region of interest" description="Disordered" evidence="3">
    <location>
        <begin position="260"/>
        <end position="307"/>
    </location>
</feature>
<feature type="compositionally biased region" description="Basic residues" evidence="3">
    <location>
        <begin position="619"/>
        <end position="632"/>
    </location>
</feature>
<dbReference type="GO" id="GO:0005737">
    <property type="term" value="C:cytoplasm"/>
    <property type="evidence" value="ECO:0007669"/>
    <property type="project" value="TreeGrafter"/>
</dbReference>
<feature type="region of interest" description="Disordered" evidence="3">
    <location>
        <begin position="97"/>
        <end position="116"/>
    </location>
</feature>
<dbReference type="PANTHER" id="PTHR23348">
    <property type="entry name" value="PERIAXIN/AHNAK"/>
    <property type="match status" value="1"/>
</dbReference>
<feature type="compositionally biased region" description="Basic and acidic residues" evidence="3">
    <location>
        <begin position="607"/>
        <end position="618"/>
    </location>
</feature>
<dbReference type="PANTHER" id="PTHR23348:SF16">
    <property type="entry name" value="LEUCINE RICH REPEAT FAMILY PROTEIN"/>
    <property type="match status" value="1"/>
</dbReference>
<evidence type="ECO:0000313" key="5">
    <source>
        <dbReference type="Proteomes" id="UP000261660"/>
    </source>
</evidence>
<evidence type="ECO:0000313" key="4">
    <source>
        <dbReference type="Ensembl" id="ENSLBEP00000032321.1"/>
    </source>
</evidence>
<feature type="region of interest" description="Disordered" evidence="3">
    <location>
        <begin position="592"/>
        <end position="646"/>
    </location>
</feature>
<dbReference type="GO" id="GO:0043484">
    <property type="term" value="P:regulation of RNA splicing"/>
    <property type="evidence" value="ECO:0007669"/>
    <property type="project" value="TreeGrafter"/>
</dbReference>
<evidence type="ECO:0000256" key="1">
    <source>
        <dbReference type="ARBA" id="ARBA00004123"/>
    </source>
</evidence>
<dbReference type="InterPro" id="IPR052082">
    <property type="entry name" value="Myelin_sheath_structural"/>
</dbReference>
<reference evidence="4" key="2">
    <citation type="submission" date="2025-09" db="UniProtKB">
        <authorList>
            <consortium name="Ensembl"/>
        </authorList>
    </citation>
    <scope>IDENTIFICATION</scope>
</reference>
<dbReference type="AlphaFoldDB" id="A0A3Q3GGG6"/>
<proteinExistence type="predicted"/>
<feature type="compositionally biased region" description="Basic and acidic residues" evidence="3">
    <location>
        <begin position="284"/>
        <end position="303"/>
    </location>
</feature>
<feature type="compositionally biased region" description="Polar residues" evidence="3">
    <location>
        <begin position="155"/>
        <end position="166"/>
    </location>
</feature>
<organism evidence="4 5">
    <name type="scientific">Labrus bergylta</name>
    <name type="common">ballan wrasse</name>
    <dbReference type="NCBI Taxonomy" id="56723"/>
    <lineage>
        <taxon>Eukaryota</taxon>
        <taxon>Metazoa</taxon>
        <taxon>Chordata</taxon>
        <taxon>Craniata</taxon>
        <taxon>Vertebrata</taxon>
        <taxon>Euteleostomi</taxon>
        <taxon>Actinopterygii</taxon>
        <taxon>Neopterygii</taxon>
        <taxon>Teleostei</taxon>
        <taxon>Neoteleostei</taxon>
        <taxon>Acanthomorphata</taxon>
        <taxon>Eupercaria</taxon>
        <taxon>Labriformes</taxon>
        <taxon>Labridae</taxon>
        <taxon>Labrus</taxon>
    </lineage>
</organism>
<feature type="region of interest" description="Disordered" evidence="3">
    <location>
        <begin position="155"/>
        <end position="191"/>
    </location>
</feature>
<comment type="subcellular location">
    <subcellularLocation>
        <location evidence="1">Nucleus</location>
    </subcellularLocation>
</comment>
<evidence type="ECO:0000256" key="2">
    <source>
        <dbReference type="ARBA" id="ARBA00023242"/>
    </source>
</evidence>
<keyword evidence="5" id="KW-1185">Reference proteome</keyword>
<dbReference type="STRING" id="56723.ENSLBEP00000032321"/>
<sequence>DEVLNILKVLEPYDKNMKVLTKKDLNTSAGLGSLGLGLGDPSEVQGVVQTILKTFRGIFISMQIDMLNLKKDLSLNANSEAPAFSLNGLSGNVNSGQGLGGDMSGPTLNGDIPSFSLNKPSANAGTKFSMPSLGLTGPDVKGDLDGTLKAPDFSVSTPKIDTTSPSIDIEKPDIKTGNAKYKPPKFTMPHFNMPRFKTPKAEADLPGGTINGNLEAPDLSLSGPEVDLKTPDINLKAPNADLDAPSGKIKWPHQNWKFPKLKGPDADLNAELHTPSASLSTPKIDGDLSPPDKPKWHGSKPDLDLDANVNAPDVDLLAPKMKGGISTPDINMPDADLKGADLDVEAPSGKFNWFHKLKKPRLHGPKADLNLGADGDLSVPKLDGEFSTPGVGLNLPKADVDVNVPDADLDAPSGKIKFPTLKRPKFLLSGPKVKTPDVDIDYDAKAPDLSVPPLSLDGPNVDVNAPNVDIDTPSGTPKWFSLKKPKWGLSGPKVNGPDVDLDADISAPDLSLQAPKIDGEINAPDLNLKLPSADLEAPKIDAPDVEAPSGLFKWFKKPTFGTLRGPKADIDADMSAPNLDLKAPDINLSAPKVDAGIKGPNMEVDSPDLKLDSPDGKLKFPKMKLPKFKGPKVKGPELDTPDLSLSKPKIKGGFDAPDFGIDLPKFNIGGPKAELPNAELKTPNVSVSDPNFKLPKADVKAPDFNLSAPTIKGDLSAPNLNLNADLNTDLKAPNSNITLPKGDITMPKVDLKGPDAQLKTPDLDVDSGLGDFKMPNLKLPKFGLSDTSVKSGVGAPQVNIDTPTANVDLAPTVDLSGPKLDGDFGGAKLDVKAPNVDANIEKSKFPHFKFPKINFPGNNVKAPEIDATGNLDLSPDLKLKAPSVEGGISPPDVSVSGLEVDANLNKPNLGITAEADAAIKESPKSKLKWPFKFGRKSVSGDEEGNDVEFETGASNADVEIPAFKFHKLPRNSIDDTLDIGETLGLPKLETEPKDYVLSKGVRLPILNTTSKSGEKIDILERLKMAKEKLPSTNVSPTEAKNTVDLKFTAPSLDVKASTEGTDSSLVRGGTFKVEKPDAVSPQISTSDENDKLSLSLSNMLGLNIKDSGAD</sequence>
<feature type="region of interest" description="Disordered" evidence="3">
    <location>
        <begin position="1067"/>
        <end position="1090"/>
    </location>
</feature>
<accession>A0A3Q3GGG6</accession>